<protein>
    <submittedName>
        <fullName evidence="1">HEAT repeat domain-containing protein</fullName>
    </submittedName>
</protein>
<keyword evidence="2" id="KW-1185">Reference proteome</keyword>
<gene>
    <name evidence="1" type="ORF">D0Y50_18830</name>
</gene>
<dbReference type="Pfam" id="PF13646">
    <property type="entry name" value="HEAT_2"/>
    <property type="match status" value="1"/>
</dbReference>
<dbReference type="AlphaFoldDB" id="A0A346NRS2"/>
<dbReference type="SUPFAM" id="SSF48371">
    <property type="entry name" value="ARM repeat"/>
    <property type="match status" value="1"/>
</dbReference>
<name>A0A346NRS2_9ALTE</name>
<dbReference type="KEGG" id="salm:D0Y50_18830"/>
<organism evidence="1 2">
    <name type="scientific">Salinimonas sediminis</name>
    <dbReference type="NCBI Taxonomy" id="2303538"/>
    <lineage>
        <taxon>Bacteria</taxon>
        <taxon>Pseudomonadati</taxon>
        <taxon>Pseudomonadota</taxon>
        <taxon>Gammaproteobacteria</taxon>
        <taxon>Alteromonadales</taxon>
        <taxon>Alteromonadaceae</taxon>
        <taxon>Alteromonas/Salinimonas group</taxon>
        <taxon>Salinimonas</taxon>
    </lineage>
</organism>
<evidence type="ECO:0000313" key="2">
    <source>
        <dbReference type="Proteomes" id="UP000262073"/>
    </source>
</evidence>
<proteinExistence type="predicted"/>
<dbReference type="RefSeq" id="WP_108568670.1">
    <property type="nucleotide sequence ID" value="NZ_CP031769.1"/>
</dbReference>
<dbReference type="OrthoDB" id="7530549at2"/>
<accession>A0A346NRS2</accession>
<dbReference type="InterPro" id="IPR011989">
    <property type="entry name" value="ARM-like"/>
</dbReference>
<dbReference type="InterPro" id="IPR016024">
    <property type="entry name" value="ARM-type_fold"/>
</dbReference>
<sequence>MKKNEQIEQFFRHHAARKSSQERVESIRTRNGRLPIVAALNKAFDGAVAPEPETLKTLLATHSTDTLAYLTTTTIEHMSEDSFYFLPMAGHSTYFAHRIIIKSTADYDLSLDFIDPALLKKYKAQSKANLQQRGITFFGRETLSYFIHAGDMTISKWTHPKAITDLQGMRCQLQEQQTLTDGDVVHCQNNQTFMFDNASSSAVIMTLEIKRAMLPVSLIFSAADHTLRFQNPSNEADSRIQLCMAILTKLDYVKAIPTLKTFLDHPQHFIRWYAMQQILALDALEALSELADMATRDPHQEVRQAAKETLLMIQQQGYEHAC</sequence>
<evidence type="ECO:0000313" key="1">
    <source>
        <dbReference type="EMBL" id="AXR08229.1"/>
    </source>
</evidence>
<reference evidence="1 2" key="1">
    <citation type="submission" date="2018-08" db="EMBL/GenBank/DDBJ databases">
        <title>Salinimonas sediminis sp. nov., a piezophilic bacterium isolated from a deep-sea sediment sample from the New Britain Trench.</title>
        <authorList>
            <person name="Cao J."/>
        </authorList>
    </citation>
    <scope>NUCLEOTIDE SEQUENCE [LARGE SCALE GENOMIC DNA]</scope>
    <source>
        <strain evidence="1 2">N102</strain>
    </source>
</reference>
<dbReference type="EMBL" id="CP031769">
    <property type="protein sequence ID" value="AXR08229.1"/>
    <property type="molecule type" value="Genomic_DNA"/>
</dbReference>
<dbReference type="Gene3D" id="1.25.10.10">
    <property type="entry name" value="Leucine-rich Repeat Variant"/>
    <property type="match status" value="1"/>
</dbReference>
<dbReference type="Proteomes" id="UP000262073">
    <property type="component" value="Chromosome"/>
</dbReference>